<gene>
    <name evidence="3" type="ORF">B0J12DRAFT_701458</name>
</gene>
<feature type="signal peptide" evidence="2">
    <location>
        <begin position="1"/>
        <end position="20"/>
    </location>
</feature>
<proteinExistence type="predicted"/>
<sequence length="164" mass="18345">MQLTTLISTTLITCTGLAAAAPNAMPVKELSWPTTEAPVLEDYRDISSGVTQDNGDDDDADDESYLEKRGSPSWVRRVKFCENANGGGACNVKDFRPETGCYNMWSWFNDRMSSIYLAPNTYCMLFSDSNCRGKWLKAFDPGYSNLKVQSLLNDKVSSMRCYAR</sequence>
<dbReference type="Gene3D" id="2.60.20.10">
    <property type="entry name" value="Crystallins"/>
    <property type="match status" value="1"/>
</dbReference>
<protein>
    <recommendedName>
        <fullName evidence="5">Beta/gamma crystallin</fullName>
    </recommendedName>
</protein>
<dbReference type="SUPFAM" id="SSF49695">
    <property type="entry name" value="gamma-Crystallin-like"/>
    <property type="match status" value="1"/>
</dbReference>
<evidence type="ECO:0000256" key="2">
    <source>
        <dbReference type="SAM" id="SignalP"/>
    </source>
</evidence>
<keyword evidence="2" id="KW-0732">Signal</keyword>
<feature type="region of interest" description="Disordered" evidence="1">
    <location>
        <begin position="47"/>
        <end position="66"/>
    </location>
</feature>
<organism evidence="3 4">
    <name type="scientific">Macrophomina phaseolina</name>
    <dbReference type="NCBI Taxonomy" id="35725"/>
    <lineage>
        <taxon>Eukaryota</taxon>
        <taxon>Fungi</taxon>
        <taxon>Dikarya</taxon>
        <taxon>Ascomycota</taxon>
        <taxon>Pezizomycotina</taxon>
        <taxon>Dothideomycetes</taxon>
        <taxon>Dothideomycetes incertae sedis</taxon>
        <taxon>Botryosphaeriales</taxon>
        <taxon>Botryosphaeriaceae</taxon>
        <taxon>Macrophomina</taxon>
    </lineage>
</organism>
<comment type="caution">
    <text evidence="3">The sequence shown here is derived from an EMBL/GenBank/DDBJ whole genome shotgun (WGS) entry which is preliminary data.</text>
</comment>
<dbReference type="Proteomes" id="UP000774617">
    <property type="component" value="Unassembled WGS sequence"/>
</dbReference>
<reference evidence="3 4" key="1">
    <citation type="journal article" date="2021" name="Nat. Commun.">
        <title>Genetic determinants of endophytism in the Arabidopsis root mycobiome.</title>
        <authorList>
            <person name="Mesny F."/>
            <person name="Miyauchi S."/>
            <person name="Thiergart T."/>
            <person name="Pickel B."/>
            <person name="Atanasova L."/>
            <person name="Karlsson M."/>
            <person name="Huettel B."/>
            <person name="Barry K.W."/>
            <person name="Haridas S."/>
            <person name="Chen C."/>
            <person name="Bauer D."/>
            <person name="Andreopoulos W."/>
            <person name="Pangilinan J."/>
            <person name="LaButti K."/>
            <person name="Riley R."/>
            <person name="Lipzen A."/>
            <person name="Clum A."/>
            <person name="Drula E."/>
            <person name="Henrissat B."/>
            <person name="Kohler A."/>
            <person name="Grigoriev I.V."/>
            <person name="Martin F.M."/>
            <person name="Hacquard S."/>
        </authorList>
    </citation>
    <scope>NUCLEOTIDE SEQUENCE [LARGE SCALE GENOMIC DNA]</scope>
    <source>
        <strain evidence="3 4">MPI-SDFR-AT-0080</strain>
    </source>
</reference>
<evidence type="ECO:0000313" key="3">
    <source>
        <dbReference type="EMBL" id="KAH7044464.1"/>
    </source>
</evidence>
<evidence type="ECO:0000313" key="4">
    <source>
        <dbReference type="Proteomes" id="UP000774617"/>
    </source>
</evidence>
<feature type="compositionally biased region" description="Acidic residues" evidence="1">
    <location>
        <begin position="54"/>
        <end position="64"/>
    </location>
</feature>
<feature type="chain" id="PRO_5047205921" description="Beta/gamma crystallin" evidence="2">
    <location>
        <begin position="21"/>
        <end position="164"/>
    </location>
</feature>
<dbReference type="EMBL" id="JAGTJR010000020">
    <property type="protein sequence ID" value="KAH7044464.1"/>
    <property type="molecule type" value="Genomic_DNA"/>
</dbReference>
<name>A0ABQ8G4A8_9PEZI</name>
<evidence type="ECO:0008006" key="5">
    <source>
        <dbReference type="Google" id="ProtNLM"/>
    </source>
</evidence>
<dbReference type="InterPro" id="IPR011024">
    <property type="entry name" value="G_crystallin-like"/>
</dbReference>
<evidence type="ECO:0000256" key="1">
    <source>
        <dbReference type="SAM" id="MobiDB-lite"/>
    </source>
</evidence>
<keyword evidence="4" id="KW-1185">Reference proteome</keyword>
<accession>A0ABQ8G4A8</accession>